<dbReference type="Proteomes" id="UP000789405">
    <property type="component" value="Unassembled WGS sequence"/>
</dbReference>
<keyword evidence="2" id="KW-1185">Reference proteome</keyword>
<evidence type="ECO:0000313" key="2">
    <source>
        <dbReference type="Proteomes" id="UP000789405"/>
    </source>
</evidence>
<accession>A0A9N9K270</accession>
<comment type="caution">
    <text evidence="1">The sequence shown here is derived from an EMBL/GenBank/DDBJ whole genome shotgun (WGS) entry which is preliminary data.</text>
</comment>
<evidence type="ECO:0000313" key="1">
    <source>
        <dbReference type="EMBL" id="CAG8807924.1"/>
    </source>
</evidence>
<sequence>GGRWAEPHSWEPKQILSKRPCIELDYLGEKGHGFPFLYLYLMAVSLLEQNL</sequence>
<protein>
    <submittedName>
        <fullName evidence="1">16284_t:CDS:1</fullName>
    </submittedName>
</protein>
<reference evidence="1" key="1">
    <citation type="submission" date="2021-06" db="EMBL/GenBank/DDBJ databases">
        <authorList>
            <person name="Kallberg Y."/>
            <person name="Tangrot J."/>
            <person name="Rosling A."/>
        </authorList>
    </citation>
    <scope>NUCLEOTIDE SEQUENCE</scope>
    <source>
        <strain evidence="1">MA453B</strain>
    </source>
</reference>
<gene>
    <name evidence="1" type="ORF">DERYTH_LOCUS24779</name>
</gene>
<organism evidence="1 2">
    <name type="scientific">Dentiscutata erythropus</name>
    <dbReference type="NCBI Taxonomy" id="1348616"/>
    <lineage>
        <taxon>Eukaryota</taxon>
        <taxon>Fungi</taxon>
        <taxon>Fungi incertae sedis</taxon>
        <taxon>Mucoromycota</taxon>
        <taxon>Glomeromycotina</taxon>
        <taxon>Glomeromycetes</taxon>
        <taxon>Diversisporales</taxon>
        <taxon>Gigasporaceae</taxon>
        <taxon>Dentiscutata</taxon>
    </lineage>
</organism>
<name>A0A9N9K270_9GLOM</name>
<dbReference type="AlphaFoldDB" id="A0A9N9K270"/>
<proteinExistence type="predicted"/>
<feature type="non-terminal residue" evidence="1">
    <location>
        <position position="51"/>
    </location>
</feature>
<dbReference type="EMBL" id="CAJVPY010043109">
    <property type="protein sequence ID" value="CAG8807924.1"/>
    <property type="molecule type" value="Genomic_DNA"/>
</dbReference>